<evidence type="ECO:0000259" key="9">
    <source>
        <dbReference type="Pfam" id="PF12821"/>
    </source>
</evidence>
<evidence type="ECO:0000313" key="11">
    <source>
        <dbReference type="Proteomes" id="UP001597267"/>
    </source>
</evidence>
<dbReference type="InterPro" id="IPR050539">
    <property type="entry name" value="ThrE_Dicarb/AminoAcid_Exp"/>
</dbReference>
<feature type="domain" description="Threonine/Serine exporter ThrE" evidence="9">
    <location>
        <begin position="12"/>
        <end position="137"/>
    </location>
</feature>
<dbReference type="PANTHER" id="PTHR34390:SF1">
    <property type="entry name" value="SUCCINATE TRANSPORTER SUBUNIT YJJB-RELATED"/>
    <property type="match status" value="1"/>
</dbReference>
<keyword evidence="6 8" id="KW-0472">Membrane</keyword>
<dbReference type="Pfam" id="PF12821">
    <property type="entry name" value="ThrE_2"/>
    <property type="match status" value="1"/>
</dbReference>
<evidence type="ECO:0000256" key="4">
    <source>
        <dbReference type="ARBA" id="ARBA00022692"/>
    </source>
</evidence>
<proteinExistence type="inferred from homology"/>
<feature type="transmembrane region" description="Helical" evidence="8">
    <location>
        <begin position="7"/>
        <end position="25"/>
    </location>
</feature>
<feature type="transmembrane region" description="Helical" evidence="8">
    <location>
        <begin position="83"/>
        <end position="105"/>
    </location>
</feature>
<keyword evidence="4 8" id="KW-0812">Transmembrane</keyword>
<comment type="similarity">
    <text evidence="7">Belongs to the ThrE exporter (TC 2.A.79) family.</text>
</comment>
<keyword evidence="11" id="KW-1185">Reference proteome</keyword>
<dbReference type="EMBL" id="JBHTOP010000001">
    <property type="protein sequence ID" value="MFD1670475.1"/>
    <property type="molecule type" value="Genomic_DNA"/>
</dbReference>
<dbReference type="PANTHER" id="PTHR34390">
    <property type="entry name" value="UPF0442 PROTEIN YJJB-RELATED"/>
    <property type="match status" value="1"/>
</dbReference>
<organism evidence="10 11">
    <name type="scientific">Agrilactobacillus yilanensis</name>
    <dbReference type="NCBI Taxonomy" id="2485997"/>
    <lineage>
        <taxon>Bacteria</taxon>
        <taxon>Bacillati</taxon>
        <taxon>Bacillota</taxon>
        <taxon>Bacilli</taxon>
        <taxon>Lactobacillales</taxon>
        <taxon>Lactobacillaceae</taxon>
        <taxon>Agrilactobacillus</taxon>
    </lineage>
</organism>
<keyword evidence="3" id="KW-0997">Cell inner membrane</keyword>
<dbReference type="RefSeq" id="WP_125714537.1">
    <property type="nucleotide sequence ID" value="NZ_JBHTOP010000001.1"/>
</dbReference>
<evidence type="ECO:0000256" key="5">
    <source>
        <dbReference type="ARBA" id="ARBA00022989"/>
    </source>
</evidence>
<name>A0ABW4J4S8_9LACO</name>
<comment type="subcellular location">
    <subcellularLocation>
        <location evidence="1">Cell membrane</location>
        <topology evidence="1">Multi-pass membrane protein</topology>
    </subcellularLocation>
</comment>
<evidence type="ECO:0000256" key="6">
    <source>
        <dbReference type="ARBA" id="ARBA00023136"/>
    </source>
</evidence>
<evidence type="ECO:0000256" key="7">
    <source>
        <dbReference type="ARBA" id="ARBA00034125"/>
    </source>
</evidence>
<keyword evidence="2" id="KW-1003">Cell membrane</keyword>
<evidence type="ECO:0000256" key="2">
    <source>
        <dbReference type="ARBA" id="ARBA00022475"/>
    </source>
</evidence>
<protein>
    <submittedName>
        <fullName evidence="10">Threonine/serine exporter family protein</fullName>
    </submittedName>
</protein>
<dbReference type="InterPro" id="IPR024528">
    <property type="entry name" value="ThrE_2"/>
</dbReference>
<comment type="caution">
    <text evidence="10">The sequence shown here is derived from an EMBL/GenBank/DDBJ whole genome shotgun (WGS) entry which is preliminary data.</text>
</comment>
<evidence type="ECO:0000313" key="10">
    <source>
        <dbReference type="EMBL" id="MFD1670475.1"/>
    </source>
</evidence>
<sequence length="156" mass="17043">MNIFLQLLVQAGFSYLATLTFGVILNIPRRNLNTCAWIGMIGWVSYWGLWQLGTGKLIANLVGAFLIGIISVIMGPIKKTPTLLFNIPALVPLVPGATAFEAVRYLVLGRLDMASSYLLTVLMVISAISVGFMIAQMLGELVKPVQLKYIAKKKQS</sequence>
<dbReference type="Proteomes" id="UP001597267">
    <property type="component" value="Unassembled WGS sequence"/>
</dbReference>
<feature type="transmembrane region" description="Helical" evidence="8">
    <location>
        <begin position="57"/>
        <end position="77"/>
    </location>
</feature>
<keyword evidence="5 8" id="KW-1133">Transmembrane helix</keyword>
<evidence type="ECO:0000256" key="8">
    <source>
        <dbReference type="SAM" id="Phobius"/>
    </source>
</evidence>
<accession>A0ABW4J4S8</accession>
<evidence type="ECO:0000256" key="1">
    <source>
        <dbReference type="ARBA" id="ARBA00004651"/>
    </source>
</evidence>
<gene>
    <name evidence="10" type="ORF">ACFQ5M_00020</name>
</gene>
<feature type="transmembrane region" description="Helical" evidence="8">
    <location>
        <begin position="31"/>
        <end position="50"/>
    </location>
</feature>
<evidence type="ECO:0000256" key="3">
    <source>
        <dbReference type="ARBA" id="ARBA00022519"/>
    </source>
</evidence>
<feature type="transmembrane region" description="Helical" evidence="8">
    <location>
        <begin position="117"/>
        <end position="138"/>
    </location>
</feature>
<reference evidence="11" key="1">
    <citation type="journal article" date="2019" name="Int. J. Syst. Evol. Microbiol.">
        <title>The Global Catalogue of Microorganisms (GCM) 10K type strain sequencing project: providing services to taxonomists for standard genome sequencing and annotation.</title>
        <authorList>
            <consortium name="The Broad Institute Genomics Platform"/>
            <consortium name="The Broad Institute Genome Sequencing Center for Infectious Disease"/>
            <person name="Wu L."/>
            <person name="Ma J."/>
        </authorList>
    </citation>
    <scope>NUCLEOTIDE SEQUENCE [LARGE SCALE GENOMIC DNA]</scope>
    <source>
        <strain evidence="11">CCM 8896</strain>
    </source>
</reference>